<dbReference type="STRING" id="1380566.A0A219AQA8"/>
<dbReference type="AlphaFoldDB" id="A0A219AQA8"/>
<evidence type="ECO:0000256" key="1">
    <source>
        <dbReference type="SAM" id="MobiDB-lite"/>
    </source>
</evidence>
<keyword evidence="4" id="KW-0347">Helicase</keyword>
<reference evidence="4 5" key="1">
    <citation type="journal article" date="2016" name="PLoS Pathog.">
        <title>Biosynthesis of antibiotic leucinostatins in bio-control fungus Purpureocillium lilacinum and their inhibition on phytophthora revealed by genome mining.</title>
        <authorList>
            <person name="Wang G."/>
            <person name="Liu Z."/>
            <person name="Lin R."/>
            <person name="Li E."/>
            <person name="Mao Z."/>
            <person name="Ling J."/>
            <person name="Yang Y."/>
            <person name="Yin W.B."/>
            <person name="Xie B."/>
        </authorList>
    </citation>
    <scope>NUCLEOTIDE SEQUENCE [LARGE SCALE GENOMIC DNA]</scope>
    <source>
        <strain evidence="4">170</strain>
    </source>
</reference>
<keyword evidence="4" id="KW-0378">Hydrolase</keyword>
<organism evidence="4 5">
    <name type="scientific">Pochonia chlamydosporia 170</name>
    <dbReference type="NCBI Taxonomy" id="1380566"/>
    <lineage>
        <taxon>Eukaryota</taxon>
        <taxon>Fungi</taxon>
        <taxon>Dikarya</taxon>
        <taxon>Ascomycota</taxon>
        <taxon>Pezizomycotina</taxon>
        <taxon>Sordariomycetes</taxon>
        <taxon>Hypocreomycetidae</taxon>
        <taxon>Hypocreales</taxon>
        <taxon>Clavicipitaceae</taxon>
        <taxon>Pochonia</taxon>
    </lineage>
</organism>
<reference evidence="4" key="2">
    <citation type="submission" date="2017-04" db="EMBL/GenBank/DDBJ databases">
        <title>Chromosome sequence assembly and comparative analysis of secretomes of two biotypes provide further insight into genetic mechanisms of parasitism and adaptative evolution of Pochonia chlamydosporia.</title>
        <authorList>
            <person name="Lin R."/>
            <person name="Shen B."/>
            <person name="Qin F."/>
            <person name="Cheng X."/>
            <person name="Xie B."/>
        </authorList>
    </citation>
    <scope>NUCLEOTIDE SEQUENCE</scope>
    <source>
        <strain evidence="4">170</strain>
    </source>
</reference>
<sequence length="720" mass="81858">MPGALQNSRVMRGQGDESRSVEALKTVSRIWGVDKVQYYQWAYSGINFCNKLCAAARKVSDWEEAVVKLNMLLHRRSQQLGRRPIKYSVNPIESDDLINLRAWSHKDPYVKKNDRERISLVFSNLAARDLPAGFGFDKFGLMVRSGQQQSGGDQLSREEIESRSPWDGGDWVRDRTEGRLREGHGNLARLRTVRRIWGGDKVQYYQWAHRGEDFCKKLCTAARQVSDWDEAVVKLNRLIHRRAEQIGRRKVKQSVDPIDPDDLVNLKAWSHKDPYVKKKDREGIALSLSKLAVTDLPAGFGFDKFGLMVRTEERQLGSVEESGLGVGRCNRQNVVHTGGKQVRTDRNRRRTKVRRPRDGFASKAVARPGDLFRAFRRVRDGDEQATAQVNPGSREIRGSSLGVLGRLEVREGESMALAGIGIRISADVIRAAQNDLGQARAEKDARRGEKKRQGPSNTDGLRSKRARIMVRQERTESDQVEDLASVLRCMNEEFAEKERLSHSQEWSIPVSLEKKVSTVQEYYSAFHDVSTLPIHTCTICYLKYARVDLGEVDWDRWVVSIVEKRDNSPFRCRRCFLPGKKIVACFDCLKHLKRGALSPAAQLHTRLGCEHMFPDELKGLTPIEEKLIALNSCYGFITKYSLADRHRQSVRYPKHVKGNITVFPNNVQELVRDVLPHPLLKVLDEVHVSWQGVEKPASSDLSALLSVRGGAASWRGRWYG</sequence>
<protein>
    <submittedName>
        <fullName evidence="4">ATP-dependent DNA helicase PIF1</fullName>
    </submittedName>
</protein>
<dbReference type="EMBL" id="LSBJ02000005">
    <property type="protein sequence ID" value="OWT42901.1"/>
    <property type="molecule type" value="Genomic_DNA"/>
</dbReference>
<dbReference type="GeneID" id="33936805"/>
<keyword evidence="4" id="KW-0067">ATP-binding</keyword>
<evidence type="ECO:0000313" key="3">
    <source>
        <dbReference type="EMBL" id="OWT42307.1"/>
    </source>
</evidence>
<dbReference type="KEGG" id="pchm:VFPPC_17906"/>
<evidence type="ECO:0000313" key="5">
    <source>
        <dbReference type="Proteomes" id="UP000078397"/>
    </source>
</evidence>
<proteinExistence type="predicted"/>
<keyword evidence="5" id="KW-1185">Reference proteome</keyword>
<accession>A0A219AQA8</accession>
<evidence type="ECO:0000313" key="4">
    <source>
        <dbReference type="EMBL" id="OWT42901.1"/>
    </source>
</evidence>
<dbReference type="InterPro" id="IPR046700">
    <property type="entry name" value="DUF6570"/>
</dbReference>
<name>A0A219AQA8_METCM</name>
<evidence type="ECO:0000259" key="2">
    <source>
        <dbReference type="Pfam" id="PF20209"/>
    </source>
</evidence>
<dbReference type="GO" id="GO:0004386">
    <property type="term" value="F:helicase activity"/>
    <property type="evidence" value="ECO:0007669"/>
    <property type="project" value="UniProtKB-KW"/>
</dbReference>
<gene>
    <name evidence="4" type="ORF">VFPPC_17906</name>
    <name evidence="3" type="ORF">VFPPC_18570</name>
</gene>
<dbReference type="EMBL" id="LSBJ02000026">
    <property type="protein sequence ID" value="OWT42307.1"/>
    <property type="molecule type" value="Genomic_DNA"/>
</dbReference>
<comment type="caution">
    <text evidence="4">The sequence shown here is derived from an EMBL/GenBank/DDBJ whole genome shotgun (WGS) entry which is preliminary data.</text>
</comment>
<dbReference type="Proteomes" id="UP000078397">
    <property type="component" value="Unassembled WGS sequence"/>
</dbReference>
<keyword evidence="4" id="KW-0547">Nucleotide-binding</keyword>
<dbReference type="OrthoDB" id="5093502at2759"/>
<dbReference type="Pfam" id="PF20209">
    <property type="entry name" value="DUF6570"/>
    <property type="match status" value="1"/>
</dbReference>
<feature type="region of interest" description="Disordered" evidence="1">
    <location>
        <begin position="439"/>
        <end position="463"/>
    </location>
</feature>
<dbReference type="RefSeq" id="XP_022285367.1">
    <property type="nucleotide sequence ID" value="XM_022429579.1"/>
</dbReference>
<feature type="domain" description="DUF6570" evidence="2">
    <location>
        <begin position="613"/>
        <end position="708"/>
    </location>
</feature>